<dbReference type="EMBL" id="JSAN01000060">
    <property type="protein sequence ID" value="KIC72228.1"/>
    <property type="molecule type" value="Genomic_DNA"/>
</dbReference>
<feature type="region of interest" description="Disordered" evidence="1">
    <location>
        <begin position="92"/>
        <end position="121"/>
    </location>
</feature>
<evidence type="ECO:0000313" key="2">
    <source>
        <dbReference type="EMBL" id="KIC72228.1"/>
    </source>
</evidence>
<dbReference type="Proteomes" id="UP000031465">
    <property type="component" value="Unassembled WGS sequence"/>
</dbReference>
<dbReference type="InterPro" id="IPR004027">
    <property type="entry name" value="SEC_C_motif"/>
</dbReference>
<dbReference type="AlphaFoldDB" id="A0A0C1HBQ2"/>
<dbReference type="SUPFAM" id="SSF103642">
    <property type="entry name" value="Sec-C motif"/>
    <property type="match status" value="1"/>
</dbReference>
<dbReference type="Pfam" id="PF02810">
    <property type="entry name" value="SEC-C"/>
    <property type="match status" value="1"/>
</dbReference>
<reference evidence="2 3" key="1">
    <citation type="journal article" date="2014" name="Mol. Biol. Evol.">
        <title>Massive expansion of Ubiquitination-related gene families within the Chlamydiae.</title>
        <authorList>
            <person name="Domman D."/>
            <person name="Collingro A."/>
            <person name="Lagkouvardos I."/>
            <person name="Gehre L."/>
            <person name="Weinmaier T."/>
            <person name="Rattei T."/>
            <person name="Subtil A."/>
            <person name="Horn M."/>
        </authorList>
    </citation>
    <scope>NUCLEOTIDE SEQUENCE [LARGE SCALE GENOMIC DNA]</scope>
    <source>
        <strain evidence="2 3">EI2</strain>
    </source>
</reference>
<evidence type="ECO:0000313" key="3">
    <source>
        <dbReference type="Proteomes" id="UP000031465"/>
    </source>
</evidence>
<comment type="caution">
    <text evidence="2">The sequence shown here is derived from an EMBL/GenBank/DDBJ whole genome shotgun (WGS) entry which is preliminary data.</text>
</comment>
<organism evidence="2 3">
    <name type="scientific">Candidatus Protochlamydia amoebophila</name>
    <dbReference type="NCBI Taxonomy" id="362787"/>
    <lineage>
        <taxon>Bacteria</taxon>
        <taxon>Pseudomonadati</taxon>
        <taxon>Chlamydiota</taxon>
        <taxon>Chlamydiia</taxon>
        <taxon>Parachlamydiales</taxon>
        <taxon>Parachlamydiaceae</taxon>
        <taxon>Candidatus Protochlamydia</taxon>
    </lineage>
</organism>
<evidence type="ECO:0008006" key="4">
    <source>
        <dbReference type="Google" id="ProtNLM"/>
    </source>
</evidence>
<proteinExistence type="predicted"/>
<evidence type="ECO:0000256" key="1">
    <source>
        <dbReference type="SAM" id="MobiDB-lite"/>
    </source>
</evidence>
<dbReference type="PATRIC" id="fig|362787.3.peg.931"/>
<name>A0A0C1HBQ2_9BACT</name>
<protein>
    <recommendedName>
        <fullName evidence="4">Protein translocase subunit SecA</fullName>
    </recommendedName>
</protein>
<dbReference type="Gene3D" id="3.10.450.50">
    <property type="match status" value="1"/>
</dbReference>
<gene>
    <name evidence="2" type="ORF">DB44_CN00340</name>
</gene>
<sequence length="121" mass="13590">MYNLGFEKRGYMSSEKAGRNDPCPCGLGKKYKNCCMQKEQQKNRTQVTSLGKRKFTAKVLSSGGTQKSVEQPQEQQKAAIDYSTLMERSFGNAIHNEEKPPVPSNFDQYLIKKSDSNSPTS</sequence>
<accession>A0A0C1HBQ2</accession>